<dbReference type="InterPro" id="IPR003661">
    <property type="entry name" value="HisK_dim/P_dom"/>
</dbReference>
<dbReference type="InterPro" id="IPR036890">
    <property type="entry name" value="HATPase_C_sf"/>
</dbReference>
<feature type="modified residue" description="4-aspartylphosphate" evidence="4">
    <location>
        <position position="792"/>
    </location>
</feature>
<dbReference type="Pfam" id="PF00072">
    <property type="entry name" value="Response_reg"/>
    <property type="match status" value="2"/>
</dbReference>
<proteinExistence type="predicted"/>
<feature type="domain" description="Response regulatory" evidence="8">
    <location>
        <begin position="744"/>
        <end position="854"/>
    </location>
</feature>
<feature type="domain" description="PAC" evidence="10">
    <location>
        <begin position="253"/>
        <end position="308"/>
    </location>
</feature>
<dbReference type="SUPFAM" id="SSF47384">
    <property type="entry name" value="Homodimeric domain of signal transducing histidine kinase"/>
    <property type="match status" value="1"/>
</dbReference>
<organism evidence="11 12">
    <name type="scientific">Novilysobacter selenitireducens</name>
    <dbReference type="NCBI Taxonomy" id="2872639"/>
    <lineage>
        <taxon>Bacteria</taxon>
        <taxon>Pseudomonadati</taxon>
        <taxon>Pseudomonadota</taxon>
        <taxon>Gammaproteobacteria</taxon>
        <taxon>Lysobacterales</taxon>
        <taxon>Lysobacteraceae</taxon>
        <taxon>Novilysobacter</taxon>
    </lineage>
</organism>
<name>A0ABS7T8H3_9GAMM</name>
<feature type="modified residue" description="4-aspartylphosphate" evidence="4">
    <location>
        <position position="638"/>
    </location>
</feature>
<dbReference type="InterPro" id="IPR011006">
    <property type="entry name" value="CheY-like_superfamily"/>
</dbReference>
<comment type="caution">
    <text evidence="11">The sequence shown here is derived from an EMBL/GenBank/DDBJ whole genome shotgun (WGS) entry which is preliminary data.</text>
</comment>
<feature type="domain" description="PAC" evidence="10">
    <location>
        <begin position="81"/>
        <end position="144"/>
    </location>
</feature>
<dbReference type="SUPFAM" id="SSF55874">
    <property type="entry name" value="ATPase domain of HSP90 chaperone/DNA topoisomerase II/histidine kinase"/>
    <property type="match status" value="1"/>
</dbReference>
<dbReference type="Gene3D" id="1.10.287.130">
    <property type="match status" value="1"/>
</dbReference>
<dbReference type="SUPFAM" id="SSF52172">
    <property type="entry name" value="CheY-like"/>
    <property type="match status" value="2"/>
</dbReference>
<dbReference type="InterPro" id="IPR013656">
    <property type="entry name" value="PAS_4"/>
</dbReference>
<evidence type="ECO:0000259" key="7">
    <source>
        <dbReference type="PROSITE" id="PS50109"/>
    </source>
</evidence>
<dbReference type="PROSITE" id="PS50109">
    <property type="entry name" value="HIS_KIN"/>
    <property type="match status" value="1"/>
</dbReference>
<dbReference type="SMART" id="SM00091">
    <property type="entry name" value="PAS"/>
    <property type="match status" value="2"/>
</dbReference>
<dbReference type="Pfam" id="PF08448">
    <property type="entry name" value="PAS_4"/>
    <property type="match status" value="2"/>
</dbReference>
<dbReference type="CDD" id="cd00156">
    <property type="entry name" value="REC"/>
    <property type="match status" value="1"/>
</dbReference>
<evidence type="ECO:0000259" key="8">
    <source>
        <dbReference type="PROSITE" id="PS50110"/>
    </source>
</evidence>
<reference evidence="11 12" key="1">
    <citation type="submission" date="2021-09" db="EMBL/GenBank/DDBJ databases">
        <title>Lysobacter sp. 13A isolated from the river sediment.</title>
        <authorList>
            <person name="Liu H."/>
            <person name="Li S."/>
            <person name="Mao S."/>
        </authorList>
    </citation>
    <scope>NUCLEOTIDE SEQUENCE [LARGE SCALE GENOMIC DNA]</scope>
    <source>
        <strain evidence="11 12">13A</strain>
    </source>
</reference>
<evidence type="ECO:0000256" key="5">
    <source>
        <dbReference type="SAM" id="Coils"/>
    </source>
</evidence>
<dbReference type="EC" id="2.7.13.3" evidence="2"/>
<dbReference type="Pfam" id="PF02518">
    <property type="entry name" value="HATPase_c"/>
    <property type="match status" value="1"/>
</dbReference>
<evidence type="ECO:0000313" key="11">
    <source>
        <dbReference type="EMBL" id="MBZ4040196.1"/>
    </source>
</evidence>
<keyword evidence="3 4" id="KW-0597">Phosphoprotein</keyword>
<dbReference type="CDD" id="cd00130">
    <property type="entry name" value="PAS"/>
    <property type="match status" value="1"/>
</dbReference>
<dbReference type="Gene3D" id="3.40.50.2300">
    <property type="match status" value="2"/>
</dbReference>
<dbReference type="PANTHER" id="PTHR43065:SF49">
    <property type="entry name" value="HISTIDINE KINASE"/>
    <property type="match status" value="1"/>
</dbReference>
<dbReference type="PROSITE" id="PS50113">
    <property type="entry name" value="PAC"/>
    <property type="match status" value="2"/>
</dbReference>
<dbReference type="Gene3D" id="3.30.565.10">
    <property type="entry name" value="Histidine kinase-like ATPase, C-terminal domain"/>
    <property type="match status" value="1"/>
</dbReference>
<dbReference type="SUPFAM" id="SSF55785">
    <property type="entry name" value="PYP-like sensor domain (PAS domain)"/>
    <property type="match status" value="2"/>
</dbReference>
<feature type="compositionally biased region" description="Low complexity" evidence="6">
    <location>
        <begin position="709"/>
        <end position="729"/>
    </location>
</feature>
<dbReference type="InterPro" id="IPR003594">
    <property type="entry name" value="HATPase_dom"/>
</dbReference>
<evidence type="ECO:0000256" key="1">
    <source>
        <dbReference type="ARBA" id="ARBA00000085"/>
    </source>
</evidence>
<protein>
    <recommendedName>
        <fullName evidence="2">histidine kinase</fullName>
        <ecNumber evidence="2">2.7.13.3</ecNumber>
    </recommendedName>
</protein>
<dbReference type="SMART" id="SM00448">
    <property type="entry name" value="REC"/>
    <property type="match status" value="2"/>
</dbReference>
<dbReference type="InterPro" id="IPR005467">
    <property type="entry name" value="His_kinase_dom"/>
</dbReference>
<dbReference type="InterPro" id="IPR035965">
    <property type="entry name" value="PAS-like_dom_sf"/>
</dbReference>
<feature type="domain" description="Response regulatory" evidence="8">
    <location>
        <begin position="588"/>
        <end position="704"/>
    </location>
</feature>
<dbReference type="InterPro" id="IPR000700">
    <property type="entry name" value="PAS-assoc_C"/>
</dbReference>
<dbReference type="PRINTS" id="PR00344">
    <property type="entry name" value="BCTRLSENSOR"/>
</dbReference>
<keyword evidence="12" id="KW-1185">Reference proteome</keyword>
<accession>A0ABS7T8H3</accession>
<gene>
    <name evidence="11" type="ORF">K6753_11710</name>
</gene>
<evidence type="ECO:0000259" key="9">
    <source>
        <dbReference type="PROSITE" id="PS50112"/>
    </source>
</evidence>
<evidence type="ECO:0000256" key="3">
    <source>
        <dbReference type="ARBA" id="ARBA00022553"/>
    </source>
</evidence>
<feature type="domain" description="PAS" evidence="9">
    <location>
        <begin position="1"/>
        <end position="48"/>
    </location>
</feature>
<feature type="domain" description="Histidine kinase" evidence="7">
    <location>
        <begin position="346"/>
        <end position="568"/>
    </location>
</feature>
<dbReference type="InterPro" id="IPR036097">
    <property type="entry name" value="HisK_dim/P_sf"/>
</dbReference>
<dbReference type="Gene3D" id="3.30.450.20">
    <property type="entry name" value="PAS domain"/>
    <property type="match status" value="2"/>
</dbReference>
<dbReference type="PROSITE" id="PS50112">
    <property type="entry name" value="PAS"/>
    <property type="match status" value="1"/>
</dbReference>
<sequence>MIDFATLLDASPNPYMVLDRQFRYVWMNATYLSVTGRTRDELMGVSLFDAFPGDPDDPDDPGHEAVRELRDSLQHVFDTGQSHTLSVIRYSIPHTGPDGATVFEERFWSATHTPVPTSDGRVDHVLQHTVDVTELHRLEAELKQRRRDDRSARTGQLEVGVLHRAQTVQASNRALESQRRHLLGLFEAAPGFMAYLSGPEHRFELANAAYLKLVNKPAVVGMTVNEALPEVVDQGYITLLDEVFTSGRPFVGRGMRVQIGSDTPGQTEDVFVDFVYQPVRDADGEVIGIFVQGHDITPQALAQAELEQYRNHLEDLVQARTRALEESEAALLQAQKMEAVGKLTGGVAHDFNNVLQVIGANLQLLAGDIGQATHAVRHVDAAMDAVQRGAKLASQLLAFARQQPLAPVVLDLGERLRRLDDLLRRTLGERVELHVDVDPALSTIEADPHQLENAVLNLAINARDAMEDGGRLDITACNATVAADERPNPEMAPGDYVRLTISDTGHGMPEDVVRRAFEPFYTTKEEGRGTGLGLSMVYGFVRQTGGHVMLDSAPGTGTTVTVYLPRSDQPATPWVDPETGPVRGGHETVLVVEDDAAVRESVVETVRSLGYRVVQAADAQSALDLLEAGMRVDLVFTDVVMPGAVQSPELARRARTLLPDVAVLFTSGYTEDVVFHGGRLDPGVELLGKPYRREELARRLRQSLERPGTPVADAPPAADATSPAPTDTPGEAPLHPRADAGGLHVVFVEDDDDSRRTTAQLLARLGHEVQAVATAGDALRALDGGGDVLLTDVHLPDMHGVELARQARQRRPALRVVLATGDDAAALAGGSVADACLQKPYGVDQLQAALTGVG</sequence>
<evidence type="ECO:0000313" key="12">
    <source>
        <dbReference type="Proteomes" id="UP001430954"/>
    </source>
</evidence>
<evidence type="ECO:0000256" key="6">
    <source>
        <dbReference type="SAM" id="MobiDB-lite"/>
    </source>
</evidence>
<dbReference type="EMBL" id="JAINZW010000005">
    <property type="protein sequence ID" value="MBZ4040196.1"/>
    <property type="molecule type" value="Genomic_DNA"/>
</dbReference>
<dbReference type="InterPro" id="IPR000014">
    <property type="entry name" value="PAS"/>
</dbReference>
<dbReference type="RefSeq" id="WP_223676647.1">
    <property type="nucleotide sequence ID" value="NZ_JAINZW010000005.1"/>
</dbReference>
<feature type="region of interest" description="Disordered" evidence="6">
    <location>
        <begin position="702"/>
        <end position="739"/>
    </location>
</feature>
<dbReference type="InterPro" id="IPR004358">
    <property type="entry name" value="Sig_transdc_His_kin-like_C"/>
</dbReference>
<evidence type="ECO:0000256" key="2">
    <source>
        <dbReference type="ARBA" id="ARBA00012438"/>
    </source>
</evidence>
<dbReference type="CDD" id="cd00082">
    <property type="entry name" value="HisKA"/>
    <property type="match status" value="1"/>
</dbReference>
<comment type="catalytic activity">
    <reaction evidence="1">
        <text>ATP + protein L-histidine = ADP + protein N-phospho-L-histidine.</text>
        <dbReference type="EC" id="2.7.13.3"/>
    </reaction>
</comment>
<dbReference type="PROSITE" id="PS50110">
    <property type="entry name" value="RESPONSE_REGULATORY"/>
    <property type="match status" value="2"/>
</dbReference>
<dbReference type="SMART" id="SM00388">
    <property type="entry name" value="HisKA"/>
    <property type="match status" value="1"/>
</dbReference>
<evidence type="ECO:0000256" key="4">
    <source>
        <dbReference type="PROSITE-ProRule" id="PRU00169"/>
    </source>
</evidence>
<feature type="coiled-coil region" evidence="5">
    <location>
        <begin position="299"/>
        <end position="326"/>
    </location>
</feature>
<dbReference type="SMART" id="SM00387">
    <property type="entry name" value="HATPase_c"/>
    <property type="match status" value="1"/>
</dbReference>
<evidence type="ECO:0000259" key="10">
    <source>
        <dbReference type="PROSITE" id="PS50113"/>
    </source>
</evidence>
<dbReference type="Proteomes" id="UP001430954">
    <property type="component" value="Unassembled WGS sequence"/>
</dbReference>
<dbReference type="PANTHER" id="PTHR43065">
    <property type="entry name" value="SENSOR HISTIDINE KINASE"/>
    <property type="match status" value="1"/>
</dbReference>
<dbReference type="InterPro" id="IPR001789">
    <property type="entry name" value="Sig_transdc_resp-reg_receiver"/>
</dbReference>
<keyword evidence="5" id="KW-0175">Coiled coil</keyword>